<evidence type="ECO:0000313" key="2">
    <source>
        <dbReference type="Proteomes" id="UP001649230"/>
    </source>
</evidence>
<dbReference type="RefSeq" id="WP_235119300.1">
    <property type="nucleotide sequence ID" value="NZ_CP090978.1"/>
</dbReference>
<proteinExistence type="predicted"/>
<protein>
    <recommendedName>
        <fullName evidence="3">Lipoprotein</fullName>
    </recommendedName>
</protein>
<organism evidence="1 2">
    <name type="scientific">Paenibacillus hexagrammi</name>
    <dbReference type="NCBI Taxonomy" id="2908839"/>
    <lineage>
        <taxon>Bacteria</taxon>
        <taxon>Bacillati</taxon>
        <taxon>Bacillota</taxon>
        <taxon>Bacilli</taxon>
        <taxon>Bacillales</taxon>
        <taxon>Paenibacillaceae</taxon>
        <taxon>Paenibacillus</taxon>
    </lineage>
</organism>
<dbReference type="Proteomes" id="UP001649230">
    <property type="component" value="Chromosome"/>
</dbReference>
<evidence type="ECO:0008006" key="3">
    <source>
        <dbReference type="Google" id="ProtNLM"/>
    </source>
</evidence>
<sequence length="134" mass="15064">MFKTLLIWLFILIFTAGCTGSEHSPEKLRDLYPGNLMQVDEIHITIGATGEKKMYRDPKQIQEWLKSVQDIEFTRSPDQSKKDGFLYAVTLLEGNTAKMSFTTNSVGDTYYVTDAKLVDAIKEIVDKGVSIPAP</sequence>
<accession>A0ABY3SGI3</accession>
<evidence type="ECO:0000313" key="1">
    <source>
        <dbReference type="EMBL" id="UJF32957.1"/>
    </source>
</evidence>
<dbReference type="PROSITE" id="PS51257">
    <property type="entry name" value="PROKAR_LIPOPROTEIN"/>
    <property type="match status" value="1"/>
</dbReference>
<keyword evidence="2" id="KW-1185">Reference proteome</keyword>
<name>A0ABY3SGI3_9BACL</name>
<reference evidence="1 2" key="1">
    <citation type="journal article" date="2024" name="Int. J. Syst. Evol. Microbiol.">
        <title>Paenibacillus hexagrammi sp. nov., a novel bacterium isolated from the gut content of Hexagrammos agrammus.</title>
        <authorList>
            <person name="Jung H.K."/>
            <person name="Kim D.G."/>
            <person name="Zin H."/>
            <person name="Park J."/>
            <person name="Jung H."/>
            <person name="Kim Y.O."/>
            <person name="Kong H.J."/>
            <person name="Kim J.W."/>
            <person name="Kim Y.S."/>
        </authorList>
    </citation>
    <scope>NUCLEOTIDE SEQUENCE [LARGE SCALE GENOMIC DNA]</scope>
    <source>
        <strain evidence="1 2">YPD9-1</strain>
    </source>
</reference>
<gene>
    <name evidence="1" type="ORF">L0M14_25825</name>
</gene>
<dbReference type="EMBL" id="CP090978">
    <property type="protein sequence ID" value="UJF32957.1"/>
    <property type="molecule type" value="Genomic_DNA"/>
</dbReference>